<feature type="region of interest" description="Disordered" evidence="1">
    <location>
        <begin position="1"/>
        <end position="25"/>
    </location>
</feature>
<feature type="compositionally biased region" description="Basic and acidic residues" evidence="1">
    <location>
        <begin position="88"/>
        <end position="109"/>
    </location>
</feature>
<name>A0A9X1HEF4_9FLAO</name>
<dbReference type="RefSeq" id="WP_223711169.1">
    <property type="nucleotide sequence ID" value="NZ_JAINUY010000010.1"/>
</dbReference>
<evidence type="ECO:0000256" key="1">
    <source>
        <dbReference type="SAM" id="MobiDB-lite"/>
    </source>
</evidence>
<evidence type="ECO:0000313" key="3">
    <source>
        <dbReference type="Proteomes" id="UP001139366"/>
    </source>
</evidence>
<proteinExistence type="predicted"/>
<gene>
    <name evidence="2" type="ORF">K6T82_22910</name>
</gene>
<dbReference type="Proteomes" id="UP001139366">
    <property type="component" value="Unassembled WGS sequence"/>
</dbReference>
<protein>
    <submittedName>
        <fullName evidence="2">Uncharacterized protein</fullName>
    </submittedName>
</protein>
<keyword evidence="3" id="KW-1185">Reference proteome</keyword>
<evidence type="ECO:0000313" key="2">
    <source>
        <dbReference type="EMBL" id="MBZ4037631.1"/>
    </source>
</evidence>
<feature type="region of interest" description="Disordered" evidence="1">
    <location>
        <begin position="37"/>
        <end position="109"/>
    </location>
</feature>
<feature type="compositionally biased region" description="Acidic residues" evidence="1">
    <location>
        <begin position="56"/>
        <end position="87"/>
    </location>
</feature>
<organism evidence="2 3">
    <name type="scientific">Flavobacterium potami</name>
    <dbReference type="NCBI Taxonomy" id="2872310"/>
    <lineage>
        <taxon>Bacteria</taxon>
        <taxon>Pseudomonadati</taxon>
        <taxon>Bacteroidota</taxon>
        <taxon>Flavobacteriia</taxon>
        <taxon>Flavobacteriales</taxon>
        <taxon>Flavobacteriaceae</taxon>
        <taxon>Flavobacterium</taxon>
    </lineage>
</organism>
<comment type="caution">
    <text evidence="2">The sequence shown here is derived from an EMBL/GenBank/DDBJ whole genome shotgun (WGS) entry which is preliminary data.</text>
</comment>
<sequence length="109" mass="13175">MTTDRYTNYDDDNIENQNFSEQYNDPFDERFLLEEKQLSDKDYIDSEYSNALDRNNEDDFDFEENTPESDLEDEDDDLDPDDMDDDLVERYDENDREPETFTDDGYKVD</sequence>
<dbReference type="EMBL" id="JAINUY010000010">
    <property type="protein sequence ID" value="MBZ4037631.1"/>
    <property type="molecule type" value="Genomic_DNA"/>
</dbReference>
<dbReference type="AlphaFoldDB" id="A0A9X1HEF4"/>
<reference evidence="2 3" key="1">
    <citation type="journal article" date="2023" name="Antonie Van Leeuwenhoek">
        <title>Flavobacterium potami sp. nov., a multi-metal resistance genes harbouring bacterium isolated from shallow river silt.</title>
        <authorList>
            <person name="Li S."/>
            <person name="Mao S."/>
            <person name="Mu W."/>
            <person name="Guo B."/>
            <person name="Li C."/>
            <person name="Zhu Q."/>
            <person name="Hou X."/>
            <person name="Zhao Y."/>
            <person name="Wei S."/>
            <person name="Liu H."/>
            <person name="Liu A."/>
        </authorList>
    </citation>
    <scope>NUCLEOTIDE SEQUENCE [LARGE SCALE GENOMIC DNA]</scope>
    <source>
        <strain evidence="2 3">17A</strain>
    </source>
</reference>
<accession>A0A9X1HEF4</accession>